<dbReference type="InterPro" id="IPR000719">
    <property type="entry name" value="Prot_kinase_dom"/>
</dbReference>
<dbReference type="AlphaFoldDB" id="A0A1Y3B1P8"/>
<evidence type="ECO:0000313" key="7">
    <source>
        <dbReference type="EMBL" id="OTF73255.1"/>
    </source>
</evidence>
<evidence type="ECO:0000256" key="1">
    <source>
        <dbReference type="ARBA" id="ARBA00001436"/>
    </source>
</evidence>
<dbReference type="Proteomes" id="UP000194236">
    <property type="component" value="Unassembled WGS sequence"/>
</dbReference>
<evidence type="ECO:0000256" key="2">
    <source>
        <dbReference type="ARBA" id="ARBA00012202"/>
    </source>
</evidence>
<dbReference type="GO" id="GO:0005524">
    <property type="term" value="F:ATP binding"/>
    <property type="evidence" value="ECO:0007669"/>
    <property type="project" value="InterPro"/>
</dbReference>
<dbReference type="EMBL" id="MUJZ01052427">
    <property type="protein sequence ID" value="OTF73255.1"/>
    <property type="molecule type" value="Genomic_DNA"/>
</dbReference>
<dbReference type="Pfam" id="PF07714">
    <property type="entry name" value="PK_Tyr_Ser-Thr"/>
    <property type="match status" value="1"/>
</dbReference>
<dbReference type="EC" id="4.6.1.2" evidence="2"/>
<reference evidence="7 8" key="1">
    <citation type="submission" date="2017-03" db="EMBL/GenBank/DDBJ databases">
        <title>Genome Survey of Euroglyphus maynei.</title>
        <authorList>
            <person name="Arlian L.G."/>
            <person name="Morgan M.S."/>
            <person name="Rider S.D."/>
        </authorList>
    </citation>
    <scope>NUCLEOTIDE SEQUENCE [LARGE SCALE GENOMIC DNA]</scope>
    <source>
        <strain evidence="7">Arlian Lab</strain>
        <tissue evidence="7">Whole body</tissue>
    </source>
</reference>
<evidence type="ECO:0000256" key="5">
    <source>
        <dbReference type="ARBA" id="ARBA00023293"/>
    </source>
</evidence>
<dbReference type="InterPro" id="IPR001245">
    <property type="entry name" value="Ser-Thr/Tyr_kinase_cat_dom"/>
</dbReference>
<evidence type="ECO:0000256" key="3">
    <source>
        <dbReference type="ARBA" id="ARBA00022741"/>
    </source>
</evidence>
<gene>
    <name evidence="7" type="ORF">BLA29_011907</name>
</gene>
<keyword evidence="4" id="KW-0456">Lyase</keyword>
<organism evidence="7 8">
    <name type="scientific">Euroglyphus maynei</name>
    <name type="common">Mayne's house dust mite</name>
    <dbReference type="NCBI Taxonomy" id="6958"/>
    <lineage>
        <taxon>Eukaryota</taxon>
        <taxon>Metazoa</taxon>
        <taxon>Ecdysozoa</taxon>
        <taxon>Arthropoda</taxon>
        <taxon>Chelicerata</taxon>
        <taxon>Arachnida</taxon>
        <taxon>Acari</taxon>
        <taxon>Acariformes</taxon>
        <taxon>Sarcoptiformes</taxon>
        <taxon>Astigmata</taxon>
        <taxon>Psoroptidia</taxon>
        <taxon>Analgoidea</taxon>
        <taxon>Pyroglyphidae</taxon>
        <taxon>Pyroglyphinae</taxon>
        <taxon>Euroglyphus</taxon>
    </lineage>
</organism>
<dbReference type="InterPro" id="IPR050401">
    <property type="entry name" value="Cyclic_nucleotide_synthase"/>
</dbReference>
<dbReference type="PROSITE" id="PS50011">
    <property type="entry name" value="PROTEIN_KINASE_DOM"/>
    <property type="match status" value="1"/>
</dbReference>
<proteinExistence type="predicted"/>
<sequence>MEQDLNDNWWRIVYEDIKFPSQAKSGAKSALSLVSETDGYQSGKASSLRIGSIGHSLISAAGELDTVQVGVYKGLKIAFKPLQIKKLVITRQLLVEIKQMRDLTHENLTRFIGICPDEPNYGVANELMIRGSLRDLLETDKIQIDWAFKYSMMTDIVEG</sequence>
<dbReference type="GO" id="GO:0001653">
    <property type="term" value="F:peptide receptor activity"/>
    <property type="evidence" value="ECO:0007669"/>
    <property type="project" value="TreeGrafter"/>
</dbReference>
<keyword evidence="8" id="KW-1185">Reference proteome</keyword>
<dbReference type="PANTHER" id="PTHR11920">
    <property type="entry name" value="GUANYLYL CYCLASE"/>
    <property type="match status" value="1"/>
</dbReference>
<dbReference type="PANTHER" id="PTHR11920:SF335">
    <property type="entry name" value="GUANYLATE CYCLASE"/>
    <property type="match status" value="1"/>
</dbReference>
<dbReference type="GO" id="GO:0007168">
    <property type="term" value="P:receptor guanylyl cyclase signaling pathway"/>
    <property type="evidence" value="ECO:0007669"/>
    <property type="project" value="TreeGrafter"/>
</dbReference>
<keyword evidence="5" id="KW-0141">cGMP biosynthesis</keyword>
<protein>
    <recommendedName>
        <fullName evidence="2">guanylate cyclase</fullName>
        <ecNumber evidence="2">4.6.1.2</ecNumber>
    </recommendedName>
</protein>
<dbReference type="InterPro" id="IPR011009">
    <property type="entry name" value="Kinase-like_dom_sf"/>
</dbReference>
<feature type="domain" description="Protein kinase" evidence="6">
    <location>
        <begin position="53"/>
        <end position="159"/>
    </location>
</feature>
<dbReference type="OrthoDB" id="6510100at2759"/>
<dbReference type="GO" id="GO:0004672">
    <property type="term" value="F:protein kinase activity"/>
    <property type="evidence" value="ECO:0007669"/>
    <property type="project" value="InterPro"/>
</dbReference>
<dbReference type="GO" id="GO:0004016">
    <property type="term" value="F:adenylate cyclase activity"/>
    <property type="evidence" value="ECO:0007669"/>
    <property type="project" value="TreeGrafter"/>
</dbReference>
<feature type="non-terminal residue" evidence="7">
    <location>
        <position position="159"/>
    </location>
</feature>
<dbReference type="Gene3D" id="1.10.510.10">
    <property type="entry name" value="Transferase(Phosphotransferase) domain 1"/>
    <property type="match status" value="1"/>
</dbReference>
<dbReference type="GO" id="GO:0004383">
    <property type="term" value="F:guanylate cyclase activity"/>
    <property type="evidence" value="ECO:0007669"/>
    <property type="project" value="UniProtKB-EC"/>
</dbReference>
<evidence type="ECO:0000313" key="8">
    <source>
        <dbReference type="Proteomes" id="UP000194236"/>
    </source>
</evidence>
<dbReference type="SUPFAM" id="SSF56112">
    <property type="entry name" value="Protein kinase-like (PK-like)"/>
    <property type="match status" value="1"/>
</dbReference>
<evidence type="ECO:0000256" key="4">
    <source>
        <dbReference type="ARBA" id="ARBA00023239"/>
    </source>
</evidence>
<name>A0A1Y3B1P8_EURMA</name>
<dbReference type="GO" id="GO:0005886">
    <property type="term" value="C:plasma membrane"/>
    <property type="evidence" value="ECO:0007669"/>
    <property type="project" value="TreeGrafter"/>
</dbReference>
<comment type="caution">
    <text evidence="7">The sequence shown here is derived from an EMBL/GenBank/DDBJ whole genome shotgun (WGS) entry which is preliminary data.</text>
</comment>
<comment type="catalytic activity">
    <reaction evidence="1">
        <text>GTP = 3',5'-cyclic GMP + diphosphate</text>
        <dbReference type="Rhea" id="RHEA:13665"/>
        <dbReference type="ChEBI" id="CHEBI:33019"/>
        <dbReference type="ChEBI" id="CHEBI:37565"/>
        <dbReference type="ChEBI" id="CHEBI:57746"/>
        <dbReference type="EC" id="4.6.1.2"/>
    </reaction>
</comment>
<keyword evidence="3" id="KW-0547">Nucleotide-binding</keyword>
<evidence type="ECO:0000259" key="6">
    <source>
        <dbReference type="PROSITE" id="PS50011"/>
    </source>
</evidence>
<accession>A0A1Y3B1P8</accession>